<evidence type="ECO:0000313" key="3">
    <source>
        <dbReference type="Proteomes" id="UP000636800"/>
    </source>
</evidence>
<feature type="region of interest" description="Disordered" evidence="1">
    <location>
        <begin position="1"/>
        <end position="30"/>
    </location>
</feature>
<gene>
    <name evidence="2" type="ORF">HPP92_012772</name>
</gene>
<dbReference type="EMBL" id="JADCNL010000006">
    <property type="protein sequence ID" value="KAG0475931.1"/>
    <property type="molecule type" value="Genomic_DNA"/>
</dbReference>
<dbReference type="AlphaFoldDB" id="A0A835UY00"/>
<evidence type="ECO:0000256" key="1">
    <source>
        <dbReference type="SAM" id="MobiDB-lite"/>
    </source>
</evidence>
<dbReference type="Proteomes" id="UP000636800">
    <property type="component" value="Chromosome 6"/>
</dbReference>
<dbReference type="OrthoDB" id="1480833at2759"/>
<name>A0A835UY00_VANPL</name>
<sequence>MSEGKDRDKPYNGEAKRGRKGGKTQIDHGAHQTVGELKRIDLYLQAQNGVLVDSARPDRRLSVCERRVLPLIPGPRPLAAR</sequence>
<reference evidence="2 3" key="1">
    <citation type="journal article" date="2020" name="Nat. Food">
        <title>A phased Vanilla planifolia genome enables genetic improvement of flavour and production.</title>
        <authorList>
            <person name="Hasing T."/>
            <person name="Tang H."/>
            <person name="Brym M."/>
            <person name="Khazi F."/>
            <person name="Huang T."/>
            <person name="Chambers A.H."/>
        </authorList>
    </citation>
    <scope>NUCLEOTIDE SEQUENCE [LARGE SCALE GENOMIC DNA]</scope>
    <source>
        <tissue evidence="2">Leaf</tissue>
    </source>
</reference>
<protein>
    <submittedName>
        <fullName evidence="2">Uncharacterized protein</fullName>
    </submittedName>
</protein>
<proteinExistence type="predicted"/>
<organism evidence="2 3">
    <name type="scientific">Vanilla planifolia</name>
    <name type="common">Vanilla</name>
    <dbReference type="NCBI Taxonomy" id="51239"/>
    <lineage>
        <taxon>Eukaryota</taxon>
        <taxon>Viridiplantae</taxon>
        <taxon>Streptophyta</taxon>
        <taxon>Embryophyta</taxon>
        <taxon>Tracheophyta</taxon>
        <taxon>Spermatophyta</taxon>
        <taxon>Magnoliopsida</taxon>
        <taxon>Liliopsida</taxon>
        <taxon>Asparagales</taxon>
        <taxon>Orchidaceae</taxon>
        <taxon>Vanilloideae</taxon>
        <taxon>Vanilleae</taxon>
        <taxon>Vanilla</taxon>
    </lineage>
</organism>
<feature type="compositionally biased region" description="Basic and acidic residues" evidence="1">
    <location>
        <begin position="1"/>
        <end position="16"/>
    </location>
</feature>
<comment type="caution">
    <text evidence="2">The sequence shown here is derived from an EMBL/GenBank/DDBJ whole genome shotgun (WGS) entry which is preliminary data.</text>
</comment>
<accession>A0A835UY00</accession>
<keyword evidence="3" id="KW-1185">Reference proteome</keyword>
<evidence type="ECO:0000313" key="2">
    <source>
        <dbReference type="EMBL" id="KAG0475931.1"/>
    </source>
</evidence>